<dbReference type="InterPro" id="IPR036869">
    <property type="entry name" value="J_dom_sf"/>
</dbReference>
<feature type="transmembrane region" description="Helical" evidence="1">
    <location>
        <begin position="12"/>
        <end position="32"/>
    </location>
</feature>
<evidence type="ECO:0000313" key="4">
    <source>
        <dbReference type="Proteomes" id="UP000249239"/>
    </source>
</evidence>
<keyword evidence="4" id="KW-1185">Reference proteome</keyword>
<dbReference type="SUPFAM" id="SSF46565">
    <property type="entry name" value="Chaperone J-domain"/>
    <property type="match status" value="1"/>
</dbReference>
<dbReference type="PROSITE" id="PS50076">
    <property type="entry name" value="DNAJ_2"/>
    <property type="match status" value="1"/>
</dbReference>
<dbReference type="PRINTS" id="PR00625">
    <property type="entry name" value="JDOMAIN"/>
</dbReference>
<dbReference type="InterPro" id="IPR001623">
    <property type="entry name" value="DnaJ_domain"/>
</dbReference>
<dbReference type="InterPro" id="IPR050817">
    <property type="entry name" value="DjlA_DnaK_co-chaperone"/>
</dbReference>
<protein>
    <submittedName>
        <fullName evidence="3">DnaJ like chaperone protein</fullName>
    </submittedName>
</protein>
<keyword evidence="1" id="KW-1133">Transmembrane helix</keyword>
<dbReference type="Gene3D" id="1.10.3680.10">
    <property type="entry name" value="TerB-like"/>
    <property type="match status" value="1"/>
</dbReference>
<dbReference type="RefSeq" id="WP_111447025.1">
    <property type="nucleotide sequence ID" value="NZ_QKZK01000045.1"/>
</dbReference>
<name>A0A2W7MSJ0_9BACT</name>
<sequence>MGFLGSLIGATLGWWMGGPLGIIIGLIIGHVAQESSTASVLTDRDDQSRQSVGGFVASLLVLMGAVMKADGKVVHSELEFVKRYLVRTLGADKAQEALLMLRDILKQEIPVRDICLQVRINLDYASRLQLLHLLVGLGMADGVLSRDELMLIRQIAFDLGISEADLGSLENMYVDDVQAAYKVLEIAENASDDDVKKAYRAMAVRFHPDKVEHLGEDFKKSANEKFQRVNEAFEKIKKARGLK</sequence>
<dbReference type="SUPFAM" id="SSF158682">
    <property type="entry name" value="TerB-like"/>
    <property type="match status" value="1"/>
</dbReference>
<reference evidence="3 4" key="1">
    <citation type="submission" date="2018-06" db="EMBL/GenBank/DDBJ databases">
        <title>Genomic Encyclopedia of Archaeal and Bacterial Type Strains, Phase II (KMG-II): from individual species to whole genera.</title>
        <authorList>
            <person name="Goeker M."/>
        </authorList>
    </citation>
    <scope>NUCLEOTIDE SEQUENCE [LARGE SCALE GENOMIC DNA]</scope>
    <source>
        <strain evidence="3 4">DSM 6779</strain>
    </source>
</reference>
<dbReference type="Gene3D" id="1.10.287.110">
    <property type="entry name" value="DnaJ domain"/>
    <property type="match status" value="1"/>
</dbReference>
<gene>
    <name evidence="3" type="ORF">LX69_03239</name>
</gene>
<dbReference type="AlphaFoldDB" id="A0A2W7MSJ0"/>
<dbReference type="Proteomes" id="UP000249239">
    <property type="component" value="Unassembled WGS sequence"/>
</dbReference>
<proteinExistence type="predicted"/>
<dbReference type="InterPro" id="IPR007791">
    <property type="entry name" value="DjlA_N"/>
</dbReference>
<keyword evidence="1" id="KW-0472">Membrane</keyword>
<organism evidence="3 4">
    <name type="scientific">Breznakibacter xylanolyticus</name>
    <dbReference type="NCBI Taxonomy" id="990"/>
    <lineage>
        <taxon>Bacteria</taxon>
        <taxon>Pseudomonadati</taxon>
        <taxon>Bacteroidota</taxon>
        <taxon>Bacteroidia</taxon>
        <taxon>Marinilabiliales</taxon>
        <taxon>Marinilabiliaceae</taxon>
        <taxon>Breznakibacter</taxon>
    </lineage>
</organism>
<dbReference type="InterPro" id="IPR029024">
    <property type="entry name" value="TerB-like"/>
</dbReference>
<dbReference type="CDD" id="cd06257">
    <property type="entry name" value="DnaJ"/>
    <property type="match status" value="1"/>
</dbReference>
<evidence type="ECO:0000256" key="1">
    <source>
        <dbReference type="SAM" id="Phobius"/>
    </source>
</evidence>
<evidence type="ECO:0000259" key="2">
    <source>
        <dbReference type="PROSITE" id="PS50076"/>
    </source>
</evidence>
<dbReference type="SMART" id="SM00271">
    <property type="entry name" value="DnaJ"/>
    <property type="match status" value="1"/>
</dbReference>
<dbReference type="EMBL" id="QKZK01000045">
    <property type="protein sequence ID" value="PZX10918.1"/>
    <property type="molecule type" value="Genomic_DNA"/>
</dbReference>
<dbReference type="Pfam" id="PF05099">
    <property type="entry name" value="TerB"/>
    <property type="match status" value="1"/>
</dbReference>
<comment type="caution">
    <text evidence="3">The sequence shown here is derived from an EMBL/GenBank/DDBJ whole genome shotgun (WGS) entry which is preliminary data.</text>
</comment>
<dbReference type="OrthoDB" id="9779622at2"/>
<dbReference type="Pfam" id="PF00226">
    <property type="entry name" value="DnaJ"/>
    <property type="match status" value="1"/>
</dbReference>
<evidence type="ECO:0000313" key="3">
    <source>
        <dbReference type="EMBL" id="PZX10918.1"/>
    </source>
</evidence>
<accession>A0A2W7MSJ0</accession>
<feature type="domain" description="J" evidence="2">
    <location>
        <begin position="179"/>
        <end position="243"/>
    </location>
</feature>
<dbReference type="PANTHER" id="PTHR24074">
    <property type="entry name" value="CO-CHAPERONE PROTEIN DJLA"/>
    <property type="match status" value="1"/>
</dbReference>
<keyword evidence="1" id="KW-0812">Transmembrane</keyword>